<dbReference type="EMBL" id="JAUJYN010000004">
    <property type="protein sequence ID" value="KAK1273749.1"/>
    <property type="molecule type" value="Genomic_DNA"/>
</dbReference>
<protein>
    <submittedName>
        <fullName evidence="6">Protein tesmin/TSO1-like CXC 5</fullName>
    </submittedName>
</protein>
<proteinExistence type="inferred from homology"/>
<evidence type="ECO:0000259" key="5">
    <source>
        <dbReference type="PROSITE" id="PS51634"/>
    </source>
</evidence>
<dbReference type="Proteomes" id="UP001179952">
    <property type="component" value="Unassembled WGS sequence"/>
</dbReference>
<dbReference type="GO" id="GO:0006355">
    <property type="term" value="P:regulation of DNA-templated transcription"/>
    <property type="evidence" value="ECO:0007669"/>
    <property type="project" value="TreeGrafter"/>
</dbReference>
<feature type="domain" description="CRC" evidence="5">
    <location>
        <begin position="113"/>
        <end position="237"/>
    </location>
</feature>
<dbReference type="InterPro" id="IPR028307">
    <property type="entry name" value="Lin-54_fam"/>
</dbReference>
<evidence type="ECO:0000256" key="3">
    <source>
        <dbReference type="ARBA" id="ARBA00023242"/>
    </source>
</evidence>
<dbReference type="PANTHER" id="PTHR12446">
    <property type="entry name" value="TESMIN/TSO1-RELATED"/>
    <property type="match status" value="1"/>
</dbReference>
<feature type="region of interest" description="Disordered" evidence="4">
    <location>
        <begin position="505"/>
        <end position="530"/>
    </location>
</feature>
<dbReference type="SMART" id="SM01114">
    <property type="entry name" value="CXC"/>
    <property type="match status" value="2"/>
</dbReference>
<name>A0AAV9BAM1_ACOGR</name>
<dbReference type="InterPro" id="IPR033467">
    <property type="entry name" value="Tesmin/TSO1-like_CXC"/>
</dbReference>
<keyword evidence="7" id="KW-1185">Reference proteome</keyword>
<dbReference type="PROSITE" id="PS51634">
    <property type="entry name" value="CRC"/>
    <property type="match status" value="1"/>
</dbReference>
<gene>
    <name evidence="6" type="ORF">QJS04_geneDACA007813</name>
</gene>
<feature type="region of interest" description="Disordered" evidence="4">
    <location>
        <begin position="373"/>
        <end position="428"/>
    </location>
</feature>
<reference evidence="6" key="2">
    <citation type="submission" date="2023-06" db="EMBL/GenBank/DDBJ databases">
        <authorList>
            <person name="Ma L."/>
            <person name="Liu K.-W."/>
            <person name="Li Z."/>
            <person name="Hsiao Y.-Y."/>
            <person name="Qi Y."/>
            <person name="Fu T."/>
            <person name="Tang G."/>
            <person name="Zhang D."/>
            <person name="Sun W.-H."/>
            <person name="Liu D.-K."/>
            <person name="Li Y."/>
            <person name="Chen G.-Z."/>
            <person name="Liu X.-D."/>
            <person name="Liao X.-Y."/>
            <person name="Jiang Y.-T."/>
            <person name="Yu X."/>
            <person name="Hao Y."/>
            <person name="Huang J."/>
            <person name="Zhao X.-W."/>
            <person name="Ke S."/>
            <person name="Chen Y.-Y."/>
            <person name="Wu W.-L."/>
            <person name="Hsu J.-L."/>
            <person name="Lin Y.-F."/>
            <person name="Huang M.-D."/>
            <person name="Li C.-Y."/>
            <person name="Huang L."/>
            <person name="Wang Z.-W."/>
            <person name="Zhao X."/>
            <person name="Zhong W.-Y."/>
            <person name="Peng D.-H."/>
            <person name="Ahmad S."/>
            <person name="Lan S."/>
            <person name="Zhang J.-S."/>
            <person name="Tsai W.-C."/>
            <person name="Van De Peer Y."/>
            <person name="Liu Z.-J."/>
        </authorList>
    </citation>
    <scope>NUCLEOTIDE SEQUENCE</scope>
    <source>
        <strain evidence="6">SCP</strain>
        <tissue evidence="6">Leaves</tissue>
    </source>
</reference>
<keyword evidence="3" id="KW-0539">Nucleus</keyword>
<dbReference type="Pfam" id="PF03638">
    <property type="entry name" value="TCR"/>
    <property type="match status" value="2"/>
</dbReference>
<dbReference type="InterPro" id="IPR005172">
    <property type="entry name" value="CRC"/>
</dbReference>
<feature type="compositionally biased region" description="Polar residues" evidence="4">
    <location>
        <begin position="405"/>
        <end position="420"/>
    </location>
</feature>
<organism evidence="6 7">
    <name type="scientific">Acorus gramineus</name>
    <name type="common">Dwarf sweet flag</name>
    <dbReference type="NCBI Taxonomy" id="55184"/>
    <lineage>
        <taxon>Eukaryota</taxon>
        <taxon>Viridiplantae</taxon>
        <taxon>Streptophyta</taxon>
        <taxon>Embryophyta</taxon>
        <taxon>Tracheophyta</taxon>
        <taxon>Spermatophyta</taxon>
        <taxon>Magnoliopsida</taxon>
        <taxon>Liliopsida</taxon>
        <taxon>Acoraceae</taxon>
        <taxon>Acorus</taxon>
    </lineage>
</organism>
<reference evidence="6" key="1">
    <citation type="journal article" date="2023" name="Nat. Commun.">
        <title>Diploid and tetraploid genomes of Acorus and the evolution of monocots.</title>
        <authorList>
            <person name="Ma L."/>
            <person name="Liu K.W."/>
            <person name="Li Z."/>
            <person name="Hsiao Y.Y."/>
            <person name="Qi Y."/>
            <person name="Fu T."/>
            <person name="Tang G.D."/>
            <person name="Zhang D."/>
            <person name="Sun W.H."/>
            <person name="Liu D.K."/>
            <person name="Li Y."/>
            <person name="Chen G.Z."/>
            <person name="Liu X.D."/>
            <person name="Liao X.Y."/>
            <person name="Jiang Y.T."/>
            <person name="Yu X."/>
            <person name="Hao Y."/>
            <person name="Huang J."/>
            <person name="Zhao X.W."/>
            <person name="Ke S."/>
            <person name="Chen Y.Y."/>
            <person name="Wu W.L."/>
            <person name="Hsu J.L."/>
            <person name="Lin Y.F."/>
            <person name="Huang M.D."/>
            <person name="Li C.Y."/>
            <person name="Huang L."/>
            <person name="Wang Z.W."/>
            <person name="Zhao X."/>
            <person name="Zhong W.Y."/>
            <person name="Peng D.H."/>
            <person name="Ahmad S."/>
            <person name="Lan S."/>
            <person name="Zhang J.S."/>
            <person name="Tsai W.C."/>
            <person name="Van de Peer Y."/>
            <person name="Liu Z.J."/>
        </authorList>
    </citation>
    <scope>NUCLEOTIDE SEQUENCE</scope>
    <source>
        <strain evidence="6">SCP</strain>
    </source>
</reference>
<evidence type="ECO:0000256" key="1">
    <source>
        <dbReference type="ARBA" id="ARBA00004123"/>
    </source>
</evidence>
<evidence type="ECO:0000313" key="7">
    <source>
        <dbReference type="Proteomes" id="UP001179952"/>
    </source>
</evidence>
<dbReference type="PANTHER" id="PTHR12446:SF34">
    <property type="entry name" value="PROTEIN LIN-54 HOMOLOG"/>
    <property type="match status" value="1"/>
</dbReference>
<feature type="region of interest" description="Disordered" evidence="4">
    <location>
        <begin position="87"/>
        <end position="107"/>
    </location>
</feature>
<evidence type="ECO:0000256" key="2">
    <source>
        <dbReference type="ARBA" id="ARBA00007267"/>
    </source>
</evidence>
<feature type="region of interest" description="Disordered" evidence="4">
    <location>
        <begin position="552"/>
        <end position="571"/>
    </location>
</feature>
<sequence length="571" mass="61558">MEKGDNPAAEAAVMDAPSPADALQKKLVRQLDFTSVSGASLATPAAKAPVPVAPPVATTTVVAVQPPQLLPPPVTAAVAGLPRPPITVASVKPESPRSRPRPPFEVKDVTPQKKKQCNCKNSRCLKLYCECFASGVYCDGCNCTNCQNNIDNETARREAIEATLERNPNAFRPKIASSPHAVRENREEAGEHTLVGKHNKGCHCKKSGCLKKYCECFQANILCSENCKCMDCKNFEGSEERRALFHDDSNNSLNYIQQAANAAITGAVGSSGYGTPTTSRKRKNHGLYFANAIKDQPVHRLGQLMQANNIKTSATSTSSSIPMGRPFNHTGSSKVTYRSVLADVIQPEDVKELCTALVVVSGEVAKKYEGRTAGNQEVKEAHAESSLHPSNQNKEMPIQKEASDGNANGSLNIPNETELGNNERPVSPGTLALMCDEQDTFMASTSQSGVAENIRGLPPRFPQGQGVSDLYAEQERCVLTEFRNCLRKLSDFAKLRADKRYASLGARNEPNSQPHPVANGTAKPKPPTNSEIMRTVNAVAIAAATNNCVAPKIPTRPMENGAMKPNNEKQN</sequence>
<evidence type="ECO:0000313" key="6">
    <source>
        <dbReference type="EMBL" id="KAK1273749.1"/>
    </source>
</evidence>
<accession>A0AAV9BAM1</accession>
<feature type="compositionally biased region" description="Basic and acidic residues" evidence="4">
    <location>
        <begin position="94"/>
        <end position="107"/>
    </location>
</feature>
<dbReference type="AlphaFoldDB" id="A0AAV9BAM1"/>
<comment type="similarity">
    <text evidence="2">Belongs to the lin-54 family.</text>
</comment>
<comment type="caution">
    <text evidence="6">The sequence shown here is derived from an EMBL/GenBank/DDBJ whole genome shotgun (WGS) entry which is preliminary data.</text>
</comment>
<evidence type="ECO:0000256" key="4">
    <source>
        <dbReference type="SAM" id="MobiDB-lite"/>
    </source>
</evidence>
<comment type="subcellular location">
    <subcellularLocation>
        <location evidence="1">Nucleus</location>
    </subcellularLocation>
</comment>
<dbReference type="GO" id="GO:0005634">
    <property type="term" value="C:nucleus"/>
    <property type="evidence" value="ECO:0007669"/>
    <property type="project" value="UniProtKB-SubCell"/>
</dbReference>